<keyword evidence="1" id="KW-0732">Signal</keyword>
<keyword evidence="3" id="KW-1185">Reference proteome</keyword>
<name>A0ABW9J293_9SPHI</name>
<proteinExistence type="predicted"/>
<evidence type="ECO:0000313" key="2">
    <source>
        <dbReference type="EMBL" id="MFN0254135.1"/>
    </source>
</evidence>
<protein>
    <submittedName>
        <fullName evidence="2">Uncharacterized protein</fullName>
    </submittedName>
</protein>
<organism evidence="2 3">
    <name type="scientific">Pedobacter ureilyticus</name>
    <dbReference type="NCBI Taxonomy" id="1393051"/>
    <lineage>
        <taxon>Bacteria</taxon>
        <taxon>Pseudomonadati</taxon>
        <taxon>Bacteroidota</taxon>
        <taxon>Sphingobacteriia</taxon>
        <taxon>Sphingobacteriales</taxon>
        <taxon>Sphingobacteriaceae</taxon>
        <taxon>Pedobacter</taxon>
    </lineage>
</organism>
<dbReference type="Proteomes" id="UP001517247">
    <property type="component" value="Unassembled WGS sequence"/>
</dbReference>
<dbReference type="EMBL" id="SSHJ02000001">
    <property type="protein sequence ID" value="MFN0254135.1"/>
    <property type="molecule type" value="Genomic_DNA"/>
</dbReference>
<dbReference type="RefSeq" id="WP_138721314.1">
    <property type="nucleotide sequence ID" value="NZ_SSHJ02000001.1"/>
</dbReference>
<evidence type="ECO:0000313" key="3">
    <source>
        <dbReference type="Proteomes" id="UP001517247"/>
    </source>
</evidence>
<feature type="chain" id="PRO_5046717314" evidence="1">
    <location>
        <begin position="22"/>
        <end position="207"/>
    </location>
</feature>
<feature type="signal peptide" evidence="1">
    <location>
        <begin position="1"/>
        <end position="21"/>
    </location>
</feature>
<gene>
    <name evidence="2" type="ORF">E6A44_001020</name>
</gene>
<accession>A0ABW9J293</accession>
<evidence type="ECO:0000256" key="1">
    <source>
        <dbReference type="SAM" id="SignalP"/>
    </source>
</evidence>
<reference evidence="2 3" key="1">
    <citation type="submission" date="2024-12" db="EMBL/GenBank/DDBJ databases">
        <authorList>
            <person name="Hu S."/>
        </authorList>
    </citation>
    <scope>NUCLEOTIDE SEQUENCE [LARGE SCALE GENOMIC DNA]</scope>
    <source>
        <strain evidence="2 3">THG-T11</strain>
    </source>
</reference>
<sequence length="207" mass="23449">MKLKFIFLFVYLLSASAICQAQSQQVGDLMKSDFEKFYALLKQKEFDKAVNYVSEDYLKAGLFSKEQMKNLLKSNFDNWETLPDLKVTFKDVNVLPPKKLIQNGDKTFGVLEAVMHIEMTITGNYDQEEIETTLSVIEAIGKGRHKVGNVVKKDGSTTLALTDKRLVAGIYNPTSKNVRFAIAEIGLSYTFQKFLPKEIVAEMKTQL</sequence>
<comment type="caution">
    <text evidence="2">The sequence shown here is derived from an EMBL/GenBank/DDBJ whole genome shotgun (WGS) entry which is preliminary data.</text>
</comment>